<evidence type="ECO:0000259" key="1">
    <source>
        <dbReference type="Pfam" id="PF01408"/>
    </source>
</evidence>
<accession>A0A917I285</accession>
<dbReference type="InterPro" id="IPR050463">
    <property type="entry name" value="Gfo/Idh/MocA_oxidrdct_glycsds"/>
</dbReference>
<name>A0A917I285_9SPHI</name>
<dbReference type="PANTHER" id="PTHR43818">
    <property type="entry name" value="BCDNA.GH03377"/>
    <property type="match status" value="1"/>
</dbReference>
<organism evidence="3 4">
    <name type="scientific">Parapedobacter pyrenivorans</name>
    <dbReference type="NCBI Taxonomy" id="1305674"/>
    <lineage>
        <taxon>Bacteria</taxon>
        <taxon>Pseudomonadati</taxon>
        <taxon>Bacteroidota</taxon>
        <taxon>Sphingobacteriia</taxon>
        <taxon>Sphingobacteriales</taxon>
        <taxon>Sphingobacteriaceae</taxon>
        <taxon>Parapedobacter</taxon>
    </lineage>
</organism>
<dbReference type="SUPFAM" id="SSF55347">
    <property type="entry name" value="Glyceraldehyde-3-phosphate dehydrogenase-like, C-terminal domain"/>
    <property type="match status" value="1"/>
</dbReference>
<dbReference type="SUPFAM" id="SSF51735">
    <property type="entry name" value="NAD(P)-binding Rossmann-fold domains"/>
    <property type="match status" value="1"/>
</dbReference>
<evidence type="ECO:0000313" key="4">
    <source>
        <dbReference type="Proteomes" id="UP000660862"/>
    </source>
</evidence>
<evidence type="ECO:0008006" key="5">
    <source>
        <dbReference type="Google" id="ProtNLM"/>
    </source>
</evidence>
<comment type="caution">
    <text evidence="3">The sequence shown here is derived from an EMBL/GenBank/DDBJ whole genome shotgun (WGS) entry which is preliminary data.</text>
</comment>
<dbReference type="Gene3D" id="3.30.360.10">
    <property type="entry name" value="Dihydrodipicolinate Reductase, domain 2"/>
    <property type="match status" value="1"/>
</dbReference>
<evidence type="ECO:0000313" key="3">
    <source>
        <dbReference type="EMBL" id="GGH03231.1"/>
    </source>
</evidence>
<reference evidence="3" key="2">
    <citation type="submission" date="2020-09" db="EMBL/GenBank/DDBJ databases">
        <authorList>
            <person name="Sun Q."/>
            <person name="Zhou Y."/>
        </authorList>
    </citation>
    <scope>NUCLEOTIDE SEQUENCE</scope>
    <source>
        <strain evidence="3">CGMCC 1.12195</strain>
    </source>
</reference>
<evidence type="ECO:0000259" key="2">
    <source>
        <dbReference type="Pfam" id="PF22725"/>
    </source>
</evidence>
<gene>
    <name evidence="3" type="ORF">GCM10007415_44210</name>
</gene>
<dbReference type="Pfam" id="PF22725">
    <property type="entry name" value="GFO_IDH_MocA_C3"/>
    <property type="match status" value="1"/>
</dbReference>
<sequence length="378" mass="42684">MAFSGVSVEKLFARDNDPLRIGMIGFGSRGSGVASIMKNIPNLSLVAYCDIIKQQMHAAETLFPNAVGYRDYRKLLNSSSIEAVYIALPEHLHFVAATEALEAGKHVYLEKTMTHTPEEADQLVDLAGRYPKSVLQIGHQYRYYQLYHKVFEVIRGGFIGDVKQYECQYNRNSNWRRPVSDPSLERQINWRMYKEYSGGLMTELCAHQVDILNWFNRSHPLSVVAMGGIDYWQDGRETFDNIRAVYAYPNGVKASVTSILSNSYNGYSIRVLGTKGTIEIQRTKAFAFPEVRSTELTTVDGVTGATAESWGQGKPMELEFQNQDDQNRDPTAYALMDFITCVKEGKRPFSNVETGREVAKSVLLANRAAESETMQYWA</sequence>
<dbReference type="Proteomes" id="UP000660862">
    <property type="component" value="Unassembled WGS sequence"/>
</dbReference>
<dbReference type="InterPro" id="IPR036291">
    <property type="entry name" value="NAD(P)-bd_dom_sf"/>
</dbReference>
<feature type="domain" description="Gfo/Idh/MocA-like oxidoreductase N-terminal" evidence="1">
    <location>
        <begin position="19"/>
        <end position="133"/>
    </location>
</feature>
<dbReference type="InterPro" id="IPR000683">
    <property type="entry name" value="Gfo/Idh/MocA-like_OxRdtase_N"/>
</dbReference>
<dbReference type="InterPro" id="IPR055170">
    <property type="entry name" value="GFO_IDH_MocA-like_dom"/>
</dbReference>
<protein>
    <recommendedName>
        <fullName evidence="5">Gfo/Idh/MocA family oxidoreductase</fullName>
    </recommendedName>
</protein>
<reference evidence="3" key="1">
    <citation type="journal article" date="2014" name="Int. J. Syst. Evol. Microbiol.">
        <title>Complete genome sequence of Corynebacterium casei LMG S-19264T (=DSM 44701T), isolated from a smear-ripened cheese.</title>
        <authorList>
            <consortium name="US DOE Joint Genome Institute (JGI-PGF)"/>
            <person name="Walter F."/>
            <person name="Albersmeier A."/>
            <person name="Kalinowski J."/>
            <person name="Ruckert C."/>
        </authorList>
    </citation>
    <scope>NUCLEOTIDE SEQUENCE</scope>
    <source>
        <strain evidence="3">CGMCC 1.12195</strain>
    </source>
</reference>
<dbReference type="EMBL" id="BMER01000006">
    <property type="protein sequence ID" value="GGH03231.1"/>
    <property type="molecule type" value="Genomic_DNA"/>
</dbReference>
<dbReference type="PANTHER" id="PTHR43818:SF12">
    <property type="entry name" value="NADH-DEPENDENT DEHYDROGENASE-RELATED"/>
    <property type="match status" value="1"/>
</dbReference>
<keyword evidence="4" id="KW-1185">Reference proteome</keyword>
<dbReference type="Gene3D" id="3.40.50.720">
    <property type="entry name" value="NAD(P)-binding Rossmann-like Domain"/>
    <property type="match status" value="1"/>
</dbReference>
<dbReference type="AlphaFoldDB" id="A0A917I285"/>
<proteinExistence type="predicted"/>
<dbReference type="Pfam" id="PF01408">
    <property type="entry name" value="GFO_IDH_MocA"/>
    <property type="match status" value="1"/>
</dbReference>
<dbReference type="GO" id="GO:0000166">
    <property type="term" value="F:nucleotide binding"/>
    <property type="evidence" value="ECO:0007669"/>
    <property type="project" value="InterPro"/>
</dbReference>
<feature type="domain" description="GFO/IDH/MocA-like oxidoreductase" evidence="2">
    <location>
        <begin position="147"/>
        <end position="279"/>
    </location>
</feature>